<dbReference type="InterPro" id="IPR029044">
    <property type="entry name" value="Nucleotide-diphossugar_trans"/>
</dbReference>
<accession>A0A291M302</accession>
<organism evidence="3 4">
    <name type="scientific">Pacificitalea manganoxidans</name>
    <dbReference type="NCBI Taxonomy" id="1411902"/>
    <lineage>
        <taxon>Bacteria</taxon>
        <taxon>Pseudomonadati</taxon>
        <taxon>Pseudomonadota</taxon>
        <taxon>Alphaproteobacteria</taxon>
        <taxon>Rhodobacterales</taxon>
        <taxon>Paracoccaceae</taxon>
        <taxon>Pacificitalea</taxon>
    </lineage>
</organism>
<gene>
    <name evidence="3" type="ORF">CBW24_08415</name>
</gene>
<proteinExistence type="predicted"/>
<dbReference type="KEGG" id="cmag:CBW24_08415"/>
<dbReference type="SUPFAM" id="SSF53448">
    <property type="entry name" value="Nucleotide-diphospho-sugar transferases"/>
    <property type="match status" value="1"/>
</dbReference>
<dbReference type="PANTHER" id="PTHR43685:SF11">
    <property type="entry name" value="GLYCOSYLTRANSFERASE TAGX-RELATED"/>
    <property type="match status" value="1"/>
</dbReference>
<dbReference type="InterPro" id="IPR001173">
    <property type="entry name" value="Glyco_trans_2-like"/>
</dbReference>
<evidence type="ECO:0000313" key="3">
    <source>
        <dbReference type="EMBL" id="ATI43371.1"/>
    </source>
</evidence>
<name>A0A291M302_9RHOB</name>
<keyword evidence="4" id="KW-1185">Reference proteome</keyword>
<dbReference type="Proteomes" id="UP000219050">
    <property type="component" value="Chromosome"/>
</dbReference>
<sequence length="354" mass="39546">MGRDGPAGASRGDDPETIAAIPHRDRDTGSDGMTTDDTAPRIDIVIPTYNRAHLIDTAVRAALDQSWWNRDVMVVDDASTDDTQRVLEPYFAHPRFTYVRLRRNLGTAGAKNAALLLTDGAGVTFHDSDDIPHRDKVLRQMRVLTRRDVQAHDSLNWAMIGKDANSELQIGAVLTHHELLLPDGRRVRIERTLSLVDDMFPNLQMGSEVPGDWTHVNSGLFRHDVFARLGGFADCIEEDREFRNRLILNGEVIWVIPDVLLTKVETPDSLTQSAVSDYDSPQRCADRARVWDKVAQWRATGQVAPVPVDLPHLEVEFCNAPERLRPRDMPMTDATRAARDAALRCPAPSLQAAQ</sequence>
<dbReference type="AlphaFoldDB" id="A0A291M302"/>
<evidence type="ECO:0000259" key="2">
    <source>
        <dbReference type="Pfam" id="PF00535"/>
    </source>
</evidence>
<dbReference type="PANTHER" id="PTHR43685">
    <property type="entry name" value="GLYCOSYLTRANSFERASE"/>
    <property type="match status" value="1"/>
</dbReference>
<dbReference type="EMBL" id="CP021404">
    <property type="protein sequence ID" value="ATI43371.1"/>
    <property type="molecule type" value="Genomic_DNA"/>
</dbReference>
<dbReference type="Gene3D" id="3.90.550.10">
    <property type="entry name" value="Spore Coat Polysaccharide Biosynthesis Protein SpsA, Chain A"/>
    <property type="match status" value="1"/>
</dbReference>
<feature type="region of interest" description="Disordered" evidence="1">
    <location>
        <begin position="1"/>
        <end position="39"/>
    </location>
</feature>
<dbReference type="Pfam" id="PF00535">
    <property type="entry name" value="Glycos_transf_2"/>
    <property type="match status" value="1"/>
</dbReference>
<reference evidence="3 4" key="1">
    <citation type="submission" date="2017-05" db="EMBL/GenBank/DDBJ databases">
        <title>Comparative genomic and metabolic analysis of manganese-oxidizing mechanisms in Celeribater manganoxidans DY25T: its adaption to the environment of polymetallic nodule.</title>
        <authorList>
            <person name="Wang X."/>
        </authorList>
    </citation>
    <scope>NUCLEOTIDE SEQUENCE [LARGE SCALE GENOMIC DNA]</scope>
    <source>
        <strain evidence="3 4">DY25</strain>
    </source>
</reference>
<evidence type="ECO:0000256" key="1">
    <source>
        <dbReference type="SAM" id="MobiDB-lite"/>
    </source>
</evidence>
<dbReference type="InterPro" id="IPR050834">
    <property type="entry name" value="Glycosyltransf_2"/>
</dbReference>
<protein>
    <recommendedName>
        <fullName evidence="2">Glycosyltransferase 2-like domain-containing protein</fullName>
    </recommendedName>
</protein>
<evidence type="ECO:0000313" key="4">
    <source>
        <dbReference type="Proteomes" id="UP000219050"/>
    </source>
</evidence>
<dbReference type="CDD" id="cd00761">
    <property type="entry name" value="Glyco_tranf_GTA_type"/>
    <property type="match status" value="1"/>
</dbReference>
<feature type="domain" description="Glycosyltransferase 2-like" evidence="2">
    <location>
        <begin position="44"/>
        <end position="146"/>
    </location>
</feature>